<evidence type="ECO:0000313" key="2">
    <source>
        <dbReference type="EMBL" id="GGE03228.1"/>
    </source>
</evidence>
<evidence type="ECO:0000313" key="3">
    <source>
        <dbReference type="Proteomes" id="UP000644699"/>
    </source>
</evidence>
<gene>
    <name evidence="2" type="ORF">GCM10011390_22610</name>
</gene>
<dbReference type="InterPro" id="IPR012337">
    <property type="entry name" value="RNaseH-like_sf"/>
</dbReference>
<proteinExistence type="predicted"/>
<dbReference type="SUPFAM" id="SSF53098">
    <property type="entry name" value="Ribonuclease H-like"/>
    <property type="match status" value="1"/>
</dbReference>
<dbReference type="Pfam" id="PF13683">
    <property type="entry name" value="rve_3"/>
    <property type="match status" value="1"/>
</dbReference>
<dbReference type="GO" id="GO:0015074">
    <property type="term" value="P:DNA integration"/>
    <property type="evidence" value="ECO:0007669"/>
    <property type="project" value="InterPro"/>
</dbReference>
<keyword evidence="3" id="KW-1185">Reference proteome</keyword>
<accession>A0A916ZLE0</accession>
<dbReference type="EMBL" id="BMIQ01000003">
    <property type="protein sequence ID" value="GGE03228.1"/>
    <property type="molecule type" value="Genomic_DNA"/>
</dbReference>
<reference evidence="2" key="1">
    <citation type="journal article" date="2014" name="Int. J. Syst. Evol. Microbiol.">
        <title>Complete genome sequence of Corynebacterium casei LMG S-19264T (=DSM 44701T), isolated from a smear-ripened cheese.</title>
        <authorList>
            <consortium name="US DOE Joint Genome Institute (JGI-PGF)"/>
            <person name="Walter F."/>
            <person name="Albersmeier A."/>
            <person name="Kalinowski J."/>
            <person name="Ruckert C."/>
        </authorList>
    </citation>
    <scope>NUCLEOTIDE SEQUENCE</scope>
    <source>
        <strain evidence="2">CGMCC 1.15367</strain>
    </source>
</reference>
<dbReference type="PANTHER" id="PTHR46889:SF4">
    <property type="entry name" value="TRANSPOSASE INSO FOR INSERTION SEQUENCE ELEMENT IS911B-RELATED"/>
    <property type="match status" value="1"/>
</dbReference>
<dbReference type="InterPro" id="IPR001584">
    <property type="entry name" value="Integrase_cat-core"/>
</dbReference>
<evidence type="ECO:0000259" key="1">
    <source>
        <dbReference type="Pfam" id="PF13683"/>
    </source>
</evidence>
<sequence>MSGKGKCFDNAMVETFFKTLKAEFVWRTVLQSRAKATAAIARYIDGFYNPVRRHSALDFVSPLQFERRAA</sequence>
<feature type="domain" description="Integrase catalytic" evidence="1">
    <location>
        <begin position="2"/>
        <end position="62"/>
    </location>
</feature>
<name>A0A916ZLE0_9HYPH</name>
<reference evidence="2" key="2">
    <citation type="submission" date="2020-09" db="EMBL/GenBank/DDBJ databases">
        <authorList>
            <person name="Sun Q."/>
            <person name="Zhou Y."/>
        </authorList>
    </citation>
    <scope>NUCLEOTIDE SEQUENCE</scope>
    <source>
        <strain evidence="2">CGMCC 1.15367</strain>
    </source>
</reference>
<dbReference type="AlphaFoldDB" id="A0A916ZLE0"/>
<dbReference type="Proteomes" id="UP000644699">
    <property type="component" value="Unassembled WGS sequence"/>
</dbReference>
<comment type="caution">
    <text evidence="2">The sequence shown here is derived from an EMBL/GenBank/DDBJ whole genome shotgun (WGS) entry which is preliminary data.</text>
</comment>
<organism evidence="2 3">
    <name type="scientific">Aureimonas endophytica</name>
    <dbReference type="NCBI Taxonomy" id="2027858"/>
    <lineage>
        <taxon>Bacteria</taxon>
        <taxon>Pseudomonadati</taxon>
        <taxon>Pseudomonadota</taxon>
        <taxon>Alphaproteobacteria</taxon>
        <taxon>Hyphomicrobiales</taxon>
        <taxon>Aurantimonadaceae</taxon>
        <taxon>Aureimonas</taxon>
    </lineage>
</organism>
<dbReference type="InterPro" id="IPR050900">
    <property type="entry name" value="Transposase_IS3/IS150/IS904"/>
</dbReference>
<dbReference type="PANTHER" id="PTHR46889">
    <property type="entry name" value="TRANSPOSASE INSF FOR INSERTION SEQUENCE IS3B-RELATED"/>
    <property type="match status" value="1"/>
</dbReference>
<protein>
    <recommendedName>
        <fullName evidence="1">Integrase catalytic domain-containing protein</fullName>
    </recommendedName>
</protein>